<protein>
    <submittedName>
        <fullName evidence="1">Uncharacterized protein</fullName>
    </submittedName>
</protein>
<evidence type="ECO:0000313" key="2">
    <source>
        <dbReference type="Proteomes" id="UP000308600"/>
    </source>
</evidence>
<proteinExistence type="predicted"/>
<accession>A0ACD3ALN7</accession>
<reference evidence="1 2" key="1">
    <citation type="journal article" date="2019" name="Nat. Ecol. Evol.">
        <title>Megaphylogeny resolves global patterns of mushroom evolution.</title>
        <authorList>
            <person name="Varga T."/>
            <person name="Krizsan K."/>
            <person name="Foldi C."/>
            <person name="Dima B."/>
            <person name="Sanchez-Garcia M."/>
            <person name="Sanchez-Ramirez S."/>
            <person name="Szollosi G.J."/>
            <person name="Szarkandi J.G."/>
            <person name="Papp V."/>
            <person name="Albert L."/>
            <person name="Andreopoulos W."/>
            <person name="Angelini C."/>
            <person name="Antonin V."/>
            <person name="Barry K.W."/>
            <person name="Bougher N.L."/>
            <person name="Buchanan P."/>
            <person name="Buyck B."/>
            <person name="Bense V."/>
            <person name="Catcheside P."/>
            <person name="Chovatia M."/>
            <person name="Cooper J."/>
            <person name="Damon W."/>
            <person name="Desjardin D."/>
            <person name="Finy P."/>
            <person name="Geml J."/>
            <person name="Haridas S."/>
            <person name="Hughes K."/>
            <person name="Justo A."/>
            <person name="Karasinski D."/>
            <person name="Kautmanova I."/>
            <person name="Kiss B."/>
            <person name="Kocsube S."/>
            <person name="Kotiranta H."/>
            <person name="LaButti K.M."/>
            <person name="Lechner B.E."/>
            <person name="Liimatainen K."/>
            <person name="Lipzen A."/>
            <person name="Lukacs Z."/>
            <person name="Mihaltcheva S."/>
            <person name="Morgado L.N."/>
            <person name="Niskanen T."/>
            <person name="Noordeloos M.E."/>
            <person name="Ohm R.A."/>
            <person name="Ortiz-Santana B."/>
            <person name="Ovrebo C."/>
            <person name="Racz N."/>
            <person name="Riley R."/>
            <person name="Savchenko A."/>
            <person name="Shiryaev A."/>
            <person name="Soop K."/>
            <person name="Spirin V."/>
            <person name="Szebenyi C."/>
            <person name="Tomsovsky M."/>
            <person name="Tulloss R.E."/>
            <person name="Uehling J."/>
            <person name="Grigoriev I.V."/>
            <person name="Vagvolgyi C."/>
            <person name="Papp T."/>
            <person name="Martin F.M."/>
            <person name="Miettinen O."/>
            <person name="Hibbett D.S."/>
            <person name="Nagy L.G."/>
        </authorList>
    </citation>
    <scope>NUCLEOTIDE SEQUENCE [LARGE SCALE GENOMIC DNA]</scope>
    <source>
        <strain evidence="1 2">NL-1719</strain>
    </source>
</reference>
<sequence length="309" mass="34562">MTRILVYFTRNRTIQQGRQLSSVCCRLGYSHLFLASRYLTFTSATASQLQDLTDACLPATFGRDKEDVYDESYRKARKLDLDDFATKFDPHAAGIIDIIREGLLEGLNQKKHIKVELYKLNMYDQGAFFKAHKDTPRSGGMFASLVVVFPTAHQGGKLLLRHDGEEWTFDSAEILSKTSSPSASFIAFFSDVEHEVLPVESGYRVTLTYNLSYEQSSTAEITSPNPPSVHFKSIPDLVPLQTAILSLLQDQRVLPQGGYFGFGLRFTYPAFGQKDSDLQLVLEQLKGSDAVLKQVCDTLSLSTTLEVAF</sequence>
<organism evidence="1 2">
    <name type="scientific">Pluteus cervinus</name>
    <dbReference type="NCBI Taxonomy" id="181527"/>
    <lineage>
        <taxon>Eukaryota</taxon>
        <taxon>Fungi</taxon>
        <taxon>Dikarya</taxon>
        <taxon>Basidiomycota</taxon>
        <taxon>Agaricomycotina</taxon>
        <taxon>Agaricomycetes</taxon>
        <taxon>Agaricomycetidae</taxon>
        <taxon>Agaricales</taxon>
        <taxon>Pluteineae</taxon>
        <taxon>Pluteaceae</taxon>
        <taxon>Pluteus</taxon>
    </lineage>
</organism>
<gene>
    <name evidence="1" type="ORF">BDN72DRAFT_823422</name>
</gene>
<feature type="non-terminal residue" evidence="1">
    <location>
        <position position="309"/>
    </location>
</feature>
<keyword evidence="2" id="KW-1185">Reference proteome</keyword>
<name>A0ACD3ALN7_9AGAR</name>
<dbReference type="EMBL" id="ML208405">
    <property type="protein sequence ID" value="TFK66431.1"/>
    <property type="molecule type" value="Genomic_DNA"/>
</dbReference>
<dbReference type="Proteomes" id="UP000308600">
    <property type="component" value="Unassembled WGS sequence"/>
</dbReference>
<evidence type="ECO:0000313" key="1">
    <source>
        <dbReference type="EMBL" id="TFK66431.1"/>
    </source>
</evidence>